<feature type="domain" description="Helicase ATP-binding" evidence="5">
    <location>
        <begin position="628"/>
        <end position="790"/>
    </location>
</feature>
<dbReference type="Proteomes" id="UP001300383">
    <property type="component" value="Unassembled WGS sequence"/>
</dbReference>
<evidence type="ECO:0000256" key="3">
    <source>
        <dbReference type="SAM" id="Coils"/>
    </source>
</evidence>
<sequence length="1082" mass="123599">MSFSGESIRQKSKSAEEFEKGKELFQRGKVRFLSDESFWKGEEKLKVSVEDGKRSYQASLLIKGGCIYQAACQCPVHREYKGLCCHEVAAAFYAMEKREGENAPHVSTPVEVRRMLQNYTSRGMTELMVSKMEEKVRLEPVFRVVGGTVRMSLMIGTSRMYQVKDLAAFAEALEVEAYVEYGKQLGFYHSPEAFEEESRRLAEEVSRVAGEYLYLYGKMNPLRASSHPVLRELELSPAACDSMMKLLTGQMVEFELPGGQQTMLQIRKENPRLFGVIRAFGKDGFRISLLDGLLVFQGKKRLYLIRGEALYCCDRAATAVLRDFLGAMEKNAADGSLSAEIGEKDLPSFCDYVLPKLSPYVSLEPMGVNLEQYHTEPLQVKFYFDSPTESEITLQAEFWYGDEMFTPFSHGERSGVIRDQVGELMVGTVIKKYFTGRYADKSRFTIWDDEDVMFRLLNGGMEEFEKCGQVFLSASMRERKVLPEKRLSFGISMENGWLDLKVEAGDLPQAEINRILSAYRMKKNYYRLKSGDFIRLSDSGFGTLLELTRGLSLDERQSFREPLRLPVYRSLYVDKVLKEGRHVEVSRDSAFKALIRVMNSPTEGDFQVPDSLRSVLRKYQKQGFFWMRTLDSCGFGGILADDMGLGKTIQIIALLVDEGRKNPDMEALIVCPASLIYNWESEIQRFGKELSVMVVAGVASEREAILKGERGKAQVYITSYDLLRRDIALYRDRSFRFQIIDEAQYIKNHATQNARAVKKIRAAGKFALTGTPIENRLSDLWSIFDFLMPGFLYSYPRFKKEFEIPVVRDGDKGALKRLHRMIGPFLLRRYKKDVLKDLPDKLEHTVYSGLEGSQRKLYTAHVLRLKDRLQSSGEEEYQKERMQILSELLRLRQICCDPGLCYEDYKGSSAKLETCMELILSGAAANHKLIVFSQFASMLDILGERLTKEGIAYYKLTGQTGKEERLRLVNAFNQDEVPVFLISLKAGGTGLNLTAADVVIHYDPWWNLAAQNQATDRAHRIGQKKRVSVFRLIARDTIEEGVLKLQEQKRELNEQVVEEASSFASMSRTELIRLLEEEHEVY</sequence>
<dbReference type="GO" id="GO:0008270">
    <property type="term" value="F:zinc ion binding"/>
    <property type="evidence" value="ECO:0007669"/>
    <property type="project" value="UniProtKB-KW"/>
</dbReference>
<feature type="coiled-coil region" evidence="3">
    <location>
        <begin position="1035"/>
        <end position="1062"/>
    </location>
</feature>
<feature type="domain" description="SWIM-type" evidence="4">
    <location>
        <begin position="56"/>
        <end position="95"/>
    </location>
</feature>
<dbReference type="GO" id="GO:0004386">
    <property type="term" value="F:helicase activity"/>
    <property type="evidence" value="ECO:0007669"/>
    <property type="project" value="UniProtKB-KW"/>
</dbReference>
<reference evidence="7 8" key="1">
    <citation type="submission" date="2023-05" db="EMBL/GenBank/DDBJ databases">
        <title>[ruminococcus] sp. nov., isolated from a pig farm feces dump.</title>
        <authorList>
            <person name="Chang Y.-H."/>
        </authorList>
    </citation>
    <scope>NUCLEOTIDE SEQUENCE [LARGE SCALE GENOMIC DNA]</scope>
    <source>
        <strain evidence="7 8">YH-rum2234</strain>
    </source>
</reference>
<evidence type="ECO:0000259" key="4">
    <source>
        <dbReference type="PROSITE" id="PS50966"/>
    </source>
</evidence>
<dbReference type="InterPro" id="IPR027417">
    <property type="entry name" value="P-loop_NTPase"/>
</dbReference>
<dbReference type="InterPro" id="IPR001650">
    <property type="entry name" value="Helicase_C-like"/>
</dbReference>
<name>A0AAP4B900_9FIRM</name>
<dbReference type="InterPro" id="IPR007527">
    <property type="entry name" value="Znf_SWIM"/>
</dbReference>
<organism evidence="7 8">
    <name type="scientific">Fusibacillus kribbianus</name>
    <dbReference type="NCBI Taxonomy" id="3044208"/>
    <lineage>
        <taxon>Bacteria</taxon>
        <taxon>Bacillati</taxon>
        <taxon>Bacillota</taxon>
        <taxon>Clostridia</taxon>
        <taxon>Lachnospirales</taxon>
        <taxon>Lachnospiraceae</taxon>
        <taxon>Fusibacillus</taxon>
    </lineage>
</organism>
<keyword evidence="8" id="KW-1185">Reference proteome</keyword>
<feature type="domain" description="Helicase C-terminal" evidence="6">
    <location>
        <begin position="911"/>
        <end position="1064"/>
    </location>
</feature>
<dbReference type="InterPro" id="IPR014001">
    <property type="entry name" value="Helicase_ATP-bd"/>
</dbReference>
<dbReference type="Pfam" id="PF00271">
    <property type="entry name" value="Helicase_C"/>
    <property type="match status" value="1"/>
</dbReference>
<dbReference type="InterPro" id="IPR049730">
    <property type="entry name" value="SNF2/RAD54-like_C"/>
</dbReference>
<dbReference type="Gene3D" id="3.40.50.10810">
    <property type="entry name" value="Tandem AAA-ATPase domain"/>
    <property type="match status" value="1"/>
</dbReference>
<dbReference type="SUPFAM" id="SSF52540">
    <property type="entry name" value="P-loop containing nucleoside triphosphate hydrolases"/>
    <property type="match status" value="2"/>
</dbReference>
<dbReference type="CDD" id="cd18793">
    <property type="entry name" value="SF2_C_SNF"/>
    <property type="match status" value="1"/>
</dbReference>
<dbReference type="SMART" id="SM00490">
    <property type="entry name" value="HELICc"/>
    <property type="match status" value="1"/>
</dbReference>
<dbReference type="PROSITE" id="PS50966">
    <property type="entry name" value="ZF_SWIM"/>
    <property type="match status" value="1"/>
</dbReference>
<proteinExistence type="predicted"/>
<dbReference type="EMBL" id="JASGBQ010000002">
    <property type="protein sequence ID" value="MDI9241260.1"/>
    <property type="molecule type" value="Genomic_DNA"/>
</dbReference>
<evidence type="ECO:0000313" key="7">
    <source>
        <dbReference type="EMBL" id="MDI9241260.1"/>
    </source>
</evidence>
<keyword evidence="3" id="KW-0175">Coiled coil</keyword>
<dbReference type="Gene3D" id="3.40.50.300">
    <property type="entry name" value="P-loop containing nucleotide triphosphate hydrolases"/>
    <property type="match status" value="1"/>
</dbReference>
<dbReference type="PROSITE" id="PS51194">
    <property type="entry name" value="HELICASE_CTER"/>
    <property type="match status" value="1"/>
</dbReference>
<keyword evidence="2" id="KW-0479">Metal-binding</keyword>
<comment type="caution">
    <text evidence="7">The sequence shown here is derived from an EMBL/GenBank/DDBJ whole genome shotgun (WGS) entry which is preliminary data.</text>
</comment>
<evidence type="ECO:0000256" key="2">
    <source>
        <dbReference type="PROSITE-ProRule" id="PRU00325"/>
    </source>
</evidence>
<dbReference type="GO" id="GO:0016787">
    <property type="term" value="F:hydrolase activity"/>
    <property type="evidence" value="ECO:0007669"/>
    <property type="project" value="UniProtKB-KW"/>
</dbReference>
<keyword evidence="7" id="KW-0347">Helicase</keyword>
<evidence type="ECO:0000259" key="6">
    <source>
        <dbReference type="PROSITE" id="PS51194"/>
    </source>
</evidence>
<dbReference type="GO" id="GO:0005524">
    <property type="term" value="F:ATP binding"/>
    <property type="evidence" value="ECO:0007669"/>
    <property type="project" value="InterPro"/>
</dbReference>
<evidence type="ECO:0000259" key="5">
    <source>
        <dbReference type="PROSITE" id="PS51192"/>
    </source>
</evidence>
<dbReference type="CDD" id="cd18012">
    <property type="entry name" value="DEXQc_arch_SWI2_SNF2"/>
    <property type="match status" value="1"/>
</dbReference>
<dbReference type="InterPro" id="IPR013663">
    <property type="entry name" value="Helicase_SWF/SNF/SWI_bac"/>
</dbReference>
<keyword evidence="7" id="KW-0547">Nucleotide-binding</keyword>
<evidence type="ECO:0000313" key="8">
    <source>
        <dbReference type="Proteomes" id="UP001300383"/>
    </source>
</evidence>
<dbReference type="RefSeq" id="WP_283229771.1">
    <property type="nucleotide sequence ID" value="NZ_JASGBQ010000002.1"/>
</dbReference>
<protein>
    <submittedName>
        <fullName evidence="7">DEAD/DEAH box helicase</fullName>
        <ecNumber evidence="7">3.6.4.-</ecNumber>
    </submittedName>
</protein>
<gene>
    <name evidence="7" type="ORF">QJ036_02035</name>
</gene>
<keyword evidence="1 7" id="KW-0378">Hydrolase</keyword>
<dbReference type="SMART" id="SM00487">
    <property type="entry name" value="DEXDc"/>
    <property type="match status" value="1"/>
</dbReference>
<dbReference type="EC" id="3.6.4.-" evidence="7"/>
<dbReference type="AlphaFoldDB" id="A0AAP4B900"/>
<accession>A0AAP4B900</accession>
<dbReference type="InterPro" id="IPR000330">
    <property type="entry name" value="SNF2_N"/>
</dbReference>
<dbReference type="Pfam" id="PF08455">
    <property type="entry name" value="SNF2_assoc"/>
    <property type="match status" value="1"/>
</dbReference>
<dbReference type="PROSITE" id="PS51192">
    <property type="entry name" value="HELICASE_ATP_BIND_1"/>
    <property type="match status" value="1"/>
</dbReference>
<keyword evidence="2" id="KW-0862">Zinc</keyword>
<evidence type="ECO:0000256" key="1">
    <source>
        <dbReference type="ARBA" id="ARBA00022801"/>
    </source>
</evidence>
<dbReference type="Pfam" id="PF00176">
    <property type="entry name" value="SNF2-rel_dom"/>
    <property type="match status" value="1"/>
</dbReference>
<dbReference type="InterPro" id="IPR038718">
    <property type="entry name" value="SNF2-like_sf"/>
</dbReference>
<keyword evidence="7" id="KW-0067">ATP-binding</keyword>
<keyword evidence="2" id="KW-0863">Zinc-finger</keyword>
<dbReference type="PANTHER" id="PTHR10799">
    <property type="entry name" value="SNF2/RAD54 HELICASE FAMILY"/>
    <property type="match status" value="1"/>
</dbReference>